<organism evidence="2 3">
    <name type="scientific">Mesonia profundi</name>
    <dbReference type="NCBI Taxonomy" id="3070998"/>
    <lineage>
        <taxon>Bacteria</taxon>
        <taxon>Pseudomonadati</taxon>
        <taxon>Bacteroidota</taxon>
        <taxon>Flavobacteriia</taxon>
        <taxon>Flavobacteriales</taxon>
        <taxon>Flavobacteriaceae</taxon>
        <taxon>Mesonia</taxon>
    </lineage>
</organism>
<feature type="signal peptide" evidence="1">
    <location>
        <begin position="1"/>
        <end position="21"/>
    </location>
</feature>
<gene>
    <name evidence="2" type="ORF">RBU60_06455</name>
</gene>
<reference evidence="2 3" key="1">
    <citation type="submission" date="2023-08" db="EMBL/GenBank/DDBJ databases">
        <title>Mesonia sp. MT50, isolated from deep-sea sediment of the Mariana Trench.</title>
        <authorList>
            <person name="Fu H."/>
        </authorList>
    </citation>
    <scope>NUCLEOTIDE SEQUENCE [LARGE SCALE GENOMIC DNA]</scope>
    <source>
        <strain evidence="2 3">MT50</strain>
    </source>
</reference>
<keyword evidence="3" id="KW-1185">Reference proteome</keyword>
<dbReference type="Proteomes" id="UP001230915">
    <property type="component" value="Unassembled WGS sequence"/>
</dbReference>
<dbReference type="RefSeq" id="WP_308863930.1">
    <property type="nucleotide sequence ID" value="NZ_JAVHUL010000013.1"/>
</dbReference>
<accession>A0ABU1A0G8</accession>
<dbReference type="PROSITE" id="PS51257">
    <property type="entry name" value="PROKAR_LIPOPROTEIN"/>
    <property type="match status" value="1"/>
</dbReference>
<comment type="caution">
    <text evidence="2">The sequence shown here is derived from an EMBL/GenBank/DDBJ whole genome shotgun (WGS) entry which is preliminary data.</text>
</comment>
<sequence>MKKLNYLILLLSIGLTLSCSSEDDEVINVDGNNTNSAIIGTWNISPNLQDNTYTYKSDGTAVYVNTRDDENGSQTWTYEGAWKVIDDNVLIQYYPDSDEEWDNNWENNPTLKHYFKLLNDCTLELTRFYSNNSNNNVIRHYKHNEENCYDDMQETKQFEILVNGDSSSEEVFPLTITYYSSDLNGDVSTTVVNTQTNTDVVELQVLECYDKIGFKYEVIDNGETYIYGVRIKDVSLDIELFESYDIEILNNQVFMYSIHQDTYTIE</sequence>
<evidence type="ECO:0008006" key="4">
    <source>
        <dbReference type="Google" id="ProtNLM"/>
    </source>
</evidence>
<proteinExistence type="predicted"/>
<feature type="chain" id="PRO_5045294105" description="Lipocalin-like domain-containing protein" evidence="1">
    <location>
        <begin position="22"/>
        <end position="266"/>
    </location>
</feature>
<keyword evidence="1" id="KW-0732">Signal</keyword>
<name>A0ABU1A0G8_9FLAO</name>
<dbReference type="EMBL" id="JAVHUL010000013">
    <property type="protein sequence ID" value="MDQ7917210.1"/>
    <property type="molecule type" value="Genomic_DNA"/>
</dbReference>
<protein>
    <recommendedName>
        <fullName evidence="4">Lipocalin-like domain-containing protein</fullName>
    </recommendedName>
</protein>
<evidence type="ECO:0000313" key="2">
    <source>
        <dbReference type="EMBL" id="MDQ7917210.1"/>
    </source>
</evidence>
<evidence type="ECO:0000256" key="1">
    <source>
        <dbReference type="SAM" id="SignalP"/>
    </source>
</evidence>
<evidence type="ECO:0000313" key="3">
    <source>
        <dbReference type="Proteomes" id="UP001230915"/>
    </source>
</evidence>